<evidence type="ECO:0000313" key="1">
    <source>
        <dbReference type="EMBL" id="GAD60426.1"/>
    </source>
</evidence>
<evidence type="ECO:0000313" key="2">
    <source>
        <dbReference type="Proteomes" id="UP000016569"/>
    </source>
</evidence>
<dbReference type="EMBL" id="BATC01000073">
    <property type="protein sequence ID" value="GAD60426.1"/>
    <property type="molecule type" value="Genomic_DNA"/>
</dbReference>
<comment type="caution">
    <text evidence="1">The sequence shown here is derived from an EMBL/GenBank/DDBJ whole genome shotgun (WGS) entry which is preliminary data.</text>
</comment>
<dbReference type="Proteomes" id="UP000016569">
    <property type="component" value="Unassembled WGS sequence"/>
</dbReference>
<gene>
    <name evidence="1" type="ORF">MBEBAB_2676</name>
</gene>
<protein>
    <submittedName>
        <fullName evidence="1">Uncharacterized protein</fullName>
    </submittedName>
</protein>
<keyword evidence="2" id="KW-1185">Reference proteome</keyword>
<accession>A0A8E0NDR3</accession>
<reference evidence="2" key="1">
    <citation type="journal article" date="2013" name="Genome Announc.">
        <title>Draft Genome Sequence of the Dimorphic Prosthecate Bacterium Brevundimonas abyssalis TAR-001T.</title>
        <authorList>
            <person name="Tsubouchi T."/>
            <person name="Nishi S."/>
            <person name="Usui K."/>
            <person name="Shimane Y."/>
            <person name="Takaki Y."/>
            <person name="Maruyama T."/>
            <person name="Hatada Y."/>
        </authorList>
    </citation>
    <scope>NUCLEOTIDE SEQUENCE [LARGE SCALE GENOMIC DNA]</scope>
    <source>
        <strain evidence="2">TAR-001</strain>
    </source>
</reference>
<sequence length="94" mass="9612">MGAAILISLAPAAGVAAQPRDPHIVAVVFPPWWTAARSDAVVSAIGVVSPQDSSELVRVVYGGPHLMDELKAAGAWLIVDPAVAGCLTPGNWTS</sequence>
<organism evidence="1 2">
    <name type="scientific">Brevundimonas abyssalis TAR-001</name>
    <dbReference type="NCBI Taxonomy" id="1391729"/>
    <lineage>
        <taxon>Bacteria</taxon>
        <taxon>Pseudomonadati</taxon>
        <taxon>Pseudomonadota</taxon>
        <taxon>Alphaproteobacteria</taxon>
        <taxon>Caulobacterales</taxon>
        <taxon>Caulobacteraceae</taxon>
        <taxon>Brevundimonas</taxon>
    </lineage>
</organism>
<proteinExistence type="predicted"/>
<dbReference type="AlphaFoldDB" id="A0A8E0NDR3"/>
<name>A0A8E0NDR3_9CAUL</name>